<reference evidence="2 3" key="1">
    <citation type="submission" date="2024-01" db="EMBL/GenBank/DDBJ databases">
        <title>Niabella digestum sp. nov., isolated from waste digestion system.</title>
        <authorList>
            <person name="Zhang L."/>
        </authorList>
    </citation>
    <scope>NUCLEOTIDE SEQUENCE [LARGE SCALE GENOMIC DNA]</scope>
    <source>
        <strain evidence="2 3">A18</strain>
    </source>
</reference>
<dbReference type="EMBL" id="JAZGLY010000009">
    <property type="protein sequence ID" value="MEE6188249.1"/>
    <property type="molecule type" value="Genomic_DNA"/>
</dbReference>
<keyword evidence="1" id="KW-0732">Signal</keyword>
<comment type="caution">
    <text evidence="2">The sequence shown here is derived from an EMBL/GenBank/DDBJ whole genome shotgun (WGS) entry which is preliminary data.</text>
</comment>
<proteinExistence type="predicted"/>
<feature type="chain" id="PRO_5045176540" evidence="1">
    <location>
        <begin position="20"/>
        <end position="173"/>
    </location>
</feature>
<organism evidence="2 3">
    <name type="scientific">Niabella digestorum</name>
    <dbReference type="NCBI Taxonomy" id="3117701"/>
    <lineage>
        <taxon>Bacteria</taxon>
        <taxon>Pseudomonadati</taxon>
        <taxon>Bacteroidota</taxon>
        <taxon>Chitinophagia</taxon>
        <taxon>Chitinophagales</taxon>
        <taxon>Chitinophagaceae</taxon>
        <taxon>Niabella</taxon>
    </lineage>
</organism>
<evidence type="ECO:0000256" key="1">
    <source>
        <dbReference type="SAM" id="SignalP"/>
    </source>
</evidence>
<accession>A0ABU7RJV4</accession>
<dbReference type="RefSeq" id="WP_330975655.1">
    <property type="nucleotide sequence ID" value="NZ_JAZGLY010000009.1"/>
</dbReference>
<dbReference type="Pfam" id="PF11138">
    <property type="entry name" value="DUF2911"/>
    <property type="match status" value="1"/>
</dbReference>
<dbReference type="Proteomes" id="UP001357452">
    <property type="component" value="Unassembled WGS sequence"/>
</dbReference>
<gene>
    <name evidence="2" type="ORF">V2H41_13295</name>
</gene>
<dbReference type="InterPro" id="IPR021314">
    <property type="entry name" value="DUF2911"/>
</dbReference>
<protein>
    <submittedName>
        <fullName evidence="2">DUF2911 domain-containing protein</fullName>
    </submittedName>
</protein>
<evidence type="ECO:0000313" key="3">
    <source>
        <dbReference type="Proteomes" id="UP001357452"/>
    </source>
</evidence>
<evidence type="ECO:0000313" key="2">
    <source>
        <dbReference type="EMBL" id="MEE6188249.1"/>
    </source>
</evidence>
<name>A0ABU7RJV4_9BACT</name>
<sequence>MKKLVLLIFGLVALFFVNAQEKQNAPAPKSPPATVSEELSNGTVITINYSRPSVRGRTIGKDLEPLPGQVWRTGANKATVFEVSKDVTVEGKALPAGKYALFTLVDGDDWTIIFNKTWDQFGAFKYKQADDALRVHVTSQKAESFAETLTFTISKEGVVTLLWGDYKVSFNVK</sequence>
<keyword evidence="3" id="KW-1185">Reference proteome</keyword>
<feature type="signal peptide" evidence="1">
    <location>
        <begin position="1"/>
        <end position="19"/>
    </location>
</feature>